<dbReference type="InterPro" id="IPR019637">
    <property type="entry name" value="DUF2501"/>
</dbReference>
<sequence length="149" mass="15189">MVSFSRVLSAGAFATIMAVAPLAAHAAEISPPTGAGVANQVEAIKPGSLSAETVYSAVASAKPADLGGIMNYCIQSNYLTASEAWPVLAAFNKKTNDVPSNQKGNMSYADGSTGLLKVGGKAPISLEDASADIRKQACAKVEARAKSML</sequence>
<reference evidence="2 3" key="1">
    <citation type="submission" date="2012-11" db="EMBL/GenBank/DDBJ databases">
        <title>Whole genome sequence of Gluconacetobacter europaeus NBRC3261.</title>
        <authorList>
            <person name="Azuma Y."/>
            <person name="Higashiura N."/>
            <person name="Hirakawa H."/>
            <person name="Matsushita K."/>
        </authorList>
    </citation>
    <scope>NUCLEOTIDE SEQUENCE [LARGE SCALE GENOMIC DNA]</scope>
    <source>
        <strain evidence="2 3">NBRC 3261</strain>
    </source>
</reference>
<organism evidence="2 3">
    <name type="scientific">Komagataeibacter europaeus NBRC 3261</name>
    <dbReference type="NCBI Taxonomy" id="1234669"/>
    <lineage>
        <taxon>Bacteria</taxon>
        <taxon>Pseudomonadati</taxon>
        <taxon>Pseudomonadota</taxon>
        <taxon>Alphaproteobacteria</taxon>
        <taxon>Acetobacterales</taxon>
        <taxon>Acetobacteraceae</taxon>
        <taxon>Komagataeibacter</taxon>
    </lineage>
</organism>
<feature type="chain" id="PRO_5002310188" evidence="1">
    <location>
        <begin position="27"/>
        <end position="149"/>
    </location>
</feature>
<keyword evidence="1" id="KW-0732">Signal</keyword>
<dbReference type="AlphaFoldDB" id="A0A0D6PV86"/>
<evidence type="ECO:0000313" key="2">
    <source>
        <dbReference type="EMBL" id="GAN95099.1"/>
    </source>
</evidence>
<gene>
    <name evidence="2" type="ORF">Geu3261_0010_035</name>
</gene>
<accession>A0A0D6PV86</accession>
<dbReference type="Proteomes" id="UP000032675">
    <property type="component" value="Unassembled WGS sequence"/>
</dbReference>
<name>A0A0D6PV86_KOMEU</name>
<dbReference type="EMBL" id="BANI01000010">
    <property type="protein sequence ID" value="GAN95099.1"/>
    <property type="molecule type" value="Genomic_DNA"/>
</dbReference>
<evidence type="ECO:0000256" key="1">
    <source>
        <dbReference type="SAM" id="SignalP"/>
    </source>
</evidence>
<comment type="caution">
    <text evidence="2">The sequence shown here is derived from an EMBL/GenBank/DDBJ whole genome shotgun (WGS) entry which is preliminary data.</text>
</comment>
<dbReference type="RefSeq" id="WP_010511043.1">
    <property type="nucleotide sequence ID" value="NZ_BANI01000010.1"/>
</dbReference>
<proteinExistence type="predicted"/>
<evidence type="ECO:0000313" key="3">
    <source>
        <dbReference type="Proteomes" id="UP000032675"/>
    </source>
</evidence>
<dbReference type="Pfam" id="PF10696">
    <property type="entry name" value="DUF2501"/>
    <property type="match status" value="1"/>
</dbReference>
<feature type="signal peptide" evidence="1">
    <location>
        <begin position="1"/>
        <end position="26"/>
    </location>
</feature>
<protein>
    <submittedName>
        <fullName evidence="2">Alcohol dehydrogenase small subunit</fullName>
    </submittedName>
</protein>